<dbReference type="AlphaFoldDB" id="A0A2W7N5Y3"/>
<keyword evidence="3" id="KW-1185">Reference proteome</keyword>
<dbReference type="InterPro" id="IPR025402">
    <property type="entry name" value="DMP19_C"/>
</dbReference>
<proteinExistence type="predicted"/>
<dbReference type="RefSeq" id="WP_111438019.1">
    <property type="nucleotide sequence ID" value="NZ_QKZI01000001.1"/>
</dbReference>
<dbReference type="Pfam" id="PF14300">
    <property type="entry name" value="DMP19"/>
    <property type="match status" value="1"/>
</dbReference>
<name>A0A2W7N5Y3_9BACI</name>
<organism evidence="2 3">
    <name type="scientific">Psychrobacillus insolitus</name>
    <dbReference type="NCBI Taxonomy" id="1461"/>
    <lineage>
        <taxon>Bacteria</taxon>
        <taxon>Bacillati</taxon>
        <taxon>Bacillota</taxon>
        <taxon>Bacilli</taxon>
        <taxon>Bacillales</taxon>
        <taxon>Bacillaceae</taxon>
        <taxon>Psychrobacillus</taxon>
    </lineage>
</organism>
<protein>
    <recommendedName>
        <fullName evidence="1">DNA mimic protein DMP19 C-terminal domain-containing protein</fullName>
    </recommendedName>
</protein>
<evidence type="ECO:0000313" key="2">
    <source>
        <dbReference type="EMBL" id="PZX07363.1"/>
    </source>
</evidence>
<sequence>MKSKMKRKDLMNNNDIWNAVISVICDYDFPTEKKTVNEAFIVFQYYSELESGGHEMMLTWFSDYIKEVGINHYLNELISILEEIGANDYVVIEKKYGEQLWQMYLGLENDEIKESEFYSIIERADNEYYKLDGKLGNLLENFFVKIHTDLIEVIEE</sequence>
<gene>
    <name evidence="2" type="ORF">C7437_101476</name>
</gene>
<evidence type="ECO:0000259" key="1">
    <source>
        <dbReference type="Pfam" id="PF14300"/>
    </source>
</evidence>
<evidence type="ECO:0000313" key="3">
    <source>
        <dbReference type="Proteomes" id="UP000248646"/>
    </source>
</evidence>
<feature type="domain" description="DNA mimic protein DMP19 C-terminal" evidence="1">
    <location>
        <begin position="38"/>
        <end position="143"/>
    </location>
</feature>
<comment type="caution">
    <text evidence="2">The sequence shown here is derived from an EMBL/GenBank/DDBJ whole genome shotgun (WGS) entry which is preliminary data.</text>
</comment>
<dbReference type="OrthoDB" id="2863289at2"/>
<reference evidence="2 3" key="1">
    <citation type="submission" date="2018-06" db="EMBL/GenBank/DDBJ databases">
        <title>Genomic Encyclopedia of Type Strains, Phase IV (KMG-IV): sequencing the most valuable type-strain genomes for metagenomic binning, comparative biology and taxonomic classification.</title>
        <authorList>
            <person name="Goeker M."/>
        </authorList>
    </citation>
    <scope>NUCLEOTIDE SEQUENCE [LARGE SCALE GENOMIC DNA]</scope>
    <source>
        <strain evidence="2 3">DSM 5</strain>
    </source>
</reference>
<dbReference type="EMBL" id="QKZI01000001">
    <property type="protein sequence ID" value="PZX07363.1"/>
    <property type="molecule type" value="Genomic_DNA"/>
</dbReference>
<accession>A0A2W7N5Y3</accession>
<dbReference type="Proteomes" id="UP000248646">
    <property type="component" value="Unassembled WGS sequence"/>
</dbReference>